<gene>
    <name evidence="1" type="ORF">HanXRQr2_Chr04g0155091</name>
</gene>
<reference evidence="1" key="2">
    <citation type="submission" date="2020-06" db="EMBL/GenBank/DDBJ databases">
        <title>Helianthus annuus Genome sequencing and assembly Release 2.</title>
        <authorList>
            <person name="Gouzy J."/>
            <person name="Langlade N."/>
            <person name="Munos S."/>
        </authorList>
    </citation>
    <scope>NUCLEOTIDE SEQUENCE</scope>
    <source>
        <tissue evidence="1">Leaves</tissue>
    </source>
</reference>
<organism evidence="1 2">
    <name type="scientific">Helianthus annuus</name>
    <name type="common">Common sunflower</name>
    <dbReference type="NCBI Taxonomy" id="4232"/>
    <lineage>
        <taxon>Eukaryota</taxon>
        <taxon>Viridiplantae</taxon>
        <taxon>Streptophyta</taxon>
        <taxon>Embryophyta</taxon>
        <taxon>Tracheophyta</taxon>
        <taxon>Spermatophyta</taxon>
        <taxon>Magnoliopsida</taxon>
        <taxon>eudicotyledons</taxon>
        <taxon>Gunneridae</taxon>
        <taxon>Pentapetalae</taxon>
        <taxon>asterids</taxon>
        <taxon>campanulids</taxon>
        <taxon>Asterales</taxon>
        <taxon>Asteraceae</taxon>
        <taxon>Asteroideae</taxon>
        <taxon>Heliantheae alliance</taxon>
        <taxon>Heliantheae</taxon>
        <taxon>Helianthus</taxon>
    </lineage>
</organism>
<name>A0A9K3J7F0_HELAN</name>
<dbReference type="EMBL" id="MNCJ02000319">
    <property type="protein sequence ID" value="KAF5809260.1"/>
    <property type="molecule type" value="Genomic_DNA"/>
</dbReference>
<dbReference type="Gramene" id="mRNA:HanXRQr2_Chr04g0155091">
    <property type="protein sequence ID" value="mRNA:HanXRQr2_Chr04g0155091"/>
    <property type="gene ID" value="HanXRQr2_Chr04g0155091"/>
</dbReference>
<protein>
    <submittedName>
        <fullName evidence="1">Uncharacterized protein</fullName>
    </submittedName>
</protein>
<accession>A0A9K3J7F0</accession>
<dbReference type="Proteomes" id="UP000215914">
    <property type="component" value="Unassembled WGS sequence"/>
</dbReference>
<sequence>MSSILHKMRFGGDTLKLCPEETLTMKMLLIRQPMWCTRTFLLNQFSFYFY</sequence>
<reference evidence="1" key="1">
    <citation type="journal article" date="2017" name="Nature">
        <title>The sunflower genome provides insights into oil metabolism, flowering and Asterid evolution.</title>
        <authorList>
            <person name="Badouin H."/>
            <person name="Gouzy J."/>
            <person name="Grassa C.J."/>
            <person name="Murat F."/>
            <person name="Staton S.E."/>
            <person name="Cottret L."/>
            <person name="Lelandais-Briere C."/>
            <person name="Owens G.L."/>
            <person name="Carrere S."/>
            <person name="Mayjonade B."/>
            <person name="Legrand L."/>
            <person name="Gill N."/>
            <person name="Kane N.C."/>
            <person name="Bowers J.E."/>
            <person name="Hubner S."/>
            <person name="Bellec A."/>
            <person name="Berard A."/>
            <person name="Berges H."/>
            <person name="Blanchet N."/>
            <person name="Boniface M.C."/>
            <person name="Brunel D."/>
            <person name="Catrice O."/>
            <person name="Chaidir N."/>
            <person name="Claudel C."/>
            <person name="Donnadieu C."/>
            <person name="Faraut T."/>
            <person name="Fievet G."/>
            <person name="Helmstetter N."/>
            <person name="King M."/>
            <person name="Knapp S.J."/>
            <person name="Lai Z."/>
            <person name="Le Paslier M.C."/>
            <person name="Lippi Y."/>
            <person name="Lorenzon L."/>
            <person name="Mandel J.R."/>
            <person name="Marage G."/>
            <person name="Marchand G."/>
            <person name="Marquand E."/>
            <person name="Bret-Mestries E."/>
            <person name="Morien E."/>
            <person name="Nambeesan S."/>
            <person name="Nguyen T."/>
            <person name="Pegot-Espagnet P."/>
            <person name="Pouilly N."/>
            <person name="Raftis F."/>
            <person name="Sallet E."/>
            <person name="Schiex T."/>
            <person name="Thomas J."/>
            <person name="Vandecasteele C."/>
            <person name="Vares D."/>
            <person name="Vear F."/>
            <person name="Vautrin S."/>
            <person name="Crespi M."/>
            <person name="Mangin B."/>
            <person name="Burke J.M."/>
            <person name="Salse J."/>
            <person name="Munos S."/>
            <person name="Vincourt P."/>
            <person name="Rieseberg L.H."/>
            <person name="Langlade N.B."/>
        </authorList>
    </citation>
    <scope>NUCLEOTIDE SEQUENCE</scope>
    <source>
        <tissue evidence="1">Leaves</tissue>
    </source>
</reference>
<evidence type="ECO:0000313" key="1">
    <source>
        <dbReference type="EMBL" id="KAF5809260.1"/>
    </source>
</evidence>
<dbReference type="AlphaFoldDB" id="A0A9K3J7F0"/>
<evidence type="ECO:0000313" key="2">
    <source>
        <dbReference type="Proteomes" id="UP000215914"/>
    </source>
</evidence>
<comment type="caution">
    <text evidence="1">The sequence shown here is derived from an EMBL/GenBank/DDBJ whole genome shotgun (WGS) entry which is preliminary data.</text>
</comment>
<keyword evidence="2" id="KW-1185">Reference proteome</keyword>
<proteinExistence type="predicted"/>